<dbReference type="EMBL" id="VUOB01000094">
    <property type="protein sequence ID" value="KAA2249550.1"/>
    <property type="molecule type" value="Genomic_DNA"/>
</dbReference>
<keyword evidence="3" id="KW-1185">Reference proteome</keyword>
<name>A0A5B2WFU2_9PSEU</name>
<organism evidence="2 3">
    <name type="scientific">Solihabitans fulvus</name>
    <dbReference type="NCBI Taxonomy" id="1892852"/>
    <lineage>
        <taxon>Bacteria</taxon>
        <taxon>Bacillati</taxon>
        <taxon>Actinomycetota</taxon>
        <taxon>Actinomycetes</taxon>
        <taxon>Pseudonocardiales</taxon>
        <taxon>Pseudonocardiaceae</taxon>
        <taxon>Solihabitans</taxon>
    </lineage>
</organism>
<dbReference type="RefSeq" id="WP_149855023.1">
    <property type="nucleotide sequence ID" value="NZ_VUOB01000094.1"/>
</dbReference>
<dbReference type="InterPro" id="IPR046259">
    <property type="entry name" value="DUF6292"/>
</dbReference>
<dbReference type="AlphaFoldDB" id="A0A5B2WFU2"/>
<comment type="caution">
    <text evidence="2">The sequence shown here is derived from an EMBL/GenBank/DDBJ whole genome shotgun (WGS) entry which is preliminary data.</text>
</comment>
<dbReference type="Pfam" id="PF19809">
    <property type="entry name" value="DUF6292"/>
    <property type="match status" value="1"/>
</dbReference>
<protein>
    <recommendedName>
        <fullName evidence="1">DUF6292 domain-containing protein</fullName>
    </recommendedName>
</protein>
<sequence length="164" mass="17879">MNTSNTAREKVDHTPYIATVVEALRADDTSVLRFEAGVEASLALRSAAVVLDPEQWERIYPDAREVVLAWDEVHGWTLGPRWPAITQDATTHGYRPQARPGTTDATFSHGHEVIPTPAHIANWVGLHLAGVSVVSRELDAPAGPDMVDLLLRAFVPAASRSVEQ</sequence>
<reference evidence="2 3" key="2">
    <citation type="submission" date="2019-09" db="EMBL/GenBank/DDBJ databases">
        <authorList>
            <person name="Jin C."/>
        </authorList>
    </citation>
    <scope>NUCLEOTIDE SEQUENCE [LARGE SCALE GENOMIC DNA]</scope>
    <source>
        <strain evidence="2 3">AN110305</strain>
    </source>
</reference>
<accession>A0A5B2WFU2</accession>
<evidence type="ECO:0000259" key="1">
    <source>
        <dbReference type="Pfam" id="PF19809"/>
    </source>
</evidence>
<gene>
    <name evidence="2" type="ORF">F0L68_39355</name>
</gene>
<feature type="domain" description="DUF6292" evidence="1">
    <location>
        <begin position="16"/>
        <end position="124"/>
    </location>
</feature>
<proteinExistence type="predicted"/>
<evidence type="ECO:0000313" key="2">
    <source>
        <dbReference type="EMBL" id="KAA2249550.1"/>
    </source>
</evidence>
<evidence type="ECO:0000313" key="3">
    <source>
        <dbReference type="Proteomes" id="UP000323454"/>
    </source>
</evidence>
<reference evidence="2 3" key="1">
    <citation type="submission" date="2019-09" db="EMBL/GenBank/DDBJ databases">
        <title>Goodfellowia gen. nov., a new genus of the Pseudonocardineae related to Actinoalloteichus, containing Goodfellowia coeruleoviolacea gen. nov., comb. nov. gen. nov., comb. nov.</title>
        <authorList>
            <person name="Labeda D."/>
        </authorList>
    </citation>
    <scope>NUCLEOTIDE SEQUENCE [LARGE SCALE GENOMIC DNA]</scope>
    <source>
        <strain evidence="2 3">AN110305</strain>
    </source>
</reference>
<dbReference type="Proteomes" id="UP000323454">
    <property type="component" value="Unassembled WGS sequence"/>
</dbReference>